<proteinExistence type="predicted"/>
<dbReference type="AlphaFoldDB" id="A0A0M2Q0E6"/>
<keyword evidence="2" id="KW-0472">Membrane</keyword>
<organism evidence="3 4">
    <name type="scientific">Prochlorothrix hollandica PCC 9006 = CALU 1027</name>
    <dbReference type="NCBI Taxonomy" id="317619"/>
    <lineage>
        <taxon>Bacteria</taxon>
        <taxon>Bacillati</taxon>
        <taxon>Cyanobacteriota</taxon>
        <taxon>Cyanophyceae</taxon>
        <taxon>Prochlorotrichales</taxon>
        <taxon>Prochlorotrichaceae</taxon>
        <taxon>Prochlorothrix</taxon>
    </lineage>
</organism>
<name>A0A0M2Q0E6_PROHO</name>
<reference evidence="3" key="1">
    <citation type="submission" date="2012-04" db="EMBL/GenBank/DDBJ databases">
        <authorList>
            <person name="Borisov I.G."/>
            <person name="Ivanikova N.V."/>
            <person name="Pinevich A.V."/>
        </authorList>
    </citation>
    <scope>NUCLEOTIDE SEQUENCE</scope>
    <source>
        <strain evidence="3">CALU 1027</strain>
    </source>
</reference>
<protein>
    <submittedName>
        <fullName evidence="3">Uncharacterized protein</fullName>
    </submittedName>
</protein>
<gene>
    <name evidence="3" type="ORF">PROH_12310</name>
</gene>
<dbReference type="Proteomes" id="UP000034681">
    <property type="component" value="Unassembled WGS sequence"/>
</dbReference>
<feature type="transmembrane region" description="Helical" evidence="2">
    <location>
        <begin position="43"/>
        <end position="63"/>
    </location>
</feature>
<feature type="compositionally biased region" description="Pro residues" evidence="1">
    <location>
        <begin position="10"/>
        <end position="35"/>
    </location>
</feature>
<comment type="caution">
    <text evidence="3">The sequence shown here is derived from an EMBL/GenBank/DDBJ whole genome shotgun (WGS) entry which is preliminary data.</text>
</comment>
<dbReference type="EMBL" id="AJTX02000004">
    <property type="protein sequence ID" value="KKJ00414.1"/>
    <property type="molecule type" value="Genomic_DNA"/>
</dbReference>
<evidence type="ECO:0000256" key="1">
    <source>
        <dbReference type="SAM" id="MobiDB-lite"/>
    </source>
</evidence>
<keyword evidence="4" id="KW-1185">Reference proteome</keyword>
<accession>A0A0M2Q0E6</accession>
<keyword evidence="2" id="KW-1133">Transmembrane helix</keyword>
<evidence type="ECO:0000256" key="2">
    <source>
        <dbReference type="SAM" id="Phobius"/>
    </source>
</evidence>
<evidence type="ECO:0000313" key="4">
    <source>
        <dbReference type="Proteomes" id="UP000034681"/>
    </source>
</evidence>
<keyword evidence="2" id="KW-0812">Transmembrane</keyword>
<evidence type="ECO:0000313" key="3">
    <source>
        <dbReference type="EMBL" id="KKJ00414.1"/>
    </source>
</evidence>
<feature type="region of interest" description="Disordered" evidence="1">
    <location>
        <begin position="1"/>
        <end position="37"/>
    </location>
</feature>
<sequence length="86" mass="8696">MLPESADPPSSLPSPHLSPNPGPPHQNPVLPPGSAPPTAHLTLGNLVGVAIAALTLIFPLLAIMQYSASGIQSNPSLLLPVEAAPQ</sequence>